<evidence type="ECO:0000313" key="5">
    <source>
        <dbReference type="Proteomes" id="UP001241656"/>
    </source>
</evidence>
<keyword evidence="1" id="KW-0175">Coiled coil</keyword>
<evidence type="ECO:0000313" key="4">
    <source>
        <dbReference type="EMBL" id="WHF51776.1"/>
    </source>
</evidence>
<proteinExistence type="predicted"/>
<evidence type="ECO:0008006" key="6">
    <source>
        <dbReference type="Google" id="ProtNLM"/>
    </source>
</evidence>
<dbReference type="RefSeq" id="WP_282905103.1">
    <property type="nucleotide sequence ID" value="NZ_CP124855.1"/>
</dbReference>
<feature type="coiled-coil region" evidence="1">
    <location>
        <begin position="18"/>
        <end position="66"/>
    </location>
</feature>
<evidence type="ECO:0000256" key="3">
    <source>
        <dbReference type="SAM" id="SignalP"/>
    </source>
</evidence>
<keyword evidence="2" id="KW-0812">Transmembrane</keyword>
<name>A0ABY8RCR6_9FLAO</name>
<keyword evidence="5" id="KW-1185">Reference proteome</keyword>
<protein>
    <recommendedName>
        <fullName evidence="6">Septum formation initiator</fullName>
    </recommendedName>
</protein>
<feature type="signal peptide" evidence="3">
    <location>
        <begin position="1"/>
        <end position="18"/>
    </location>
</feature>
<organism evidence="4 5">
    <name type="scientific">Chryseobacterium gotjawalense</name>
    <dbReference type="NCBI Taxonomy" id="3042315"/>
    <lineage>
        <taxon>Bacteria</taxon>
        <taxon>Pseudomonadati</taxon>
        <taxon>Bacteroidota</taxon>
        <taxon>Flavobacteriia</taxon>
        <taxon>Flavobacteriales</taxon>
        <taxon>Weeksellaceae</taxon>
        <taxon>Chryseobacterium group</taxon>
        <taxon>Chryseobacterium</taxon>
    </lineage>
</organism>
<reference evidence="4 5" key="1">
    <citation type="submission" date="2023-05" db="EMBL/GenBank/DDBJ databases">
        <title>Genomic insight into Chryseobacterium sp. wdc7 isolated forest soil (Gotjawal).</title>
        <authorList>
            <person name="Park S.-J."/>
        </authorList>
    </citation>
    <scope>NUCLEOTIDE SEQUENCE [LARGE SCALE GENOMIC DNA]</scope>
    <source>
        <strain evidence="5">wdc7</strain>
    </source>
</reference>
<sequence>MKKTLLIPILFSATIIFAQNQKKELQTQQQDITVLKQSINNQQSVIAKQKRELTNLSLKVGNQKNQIDSLKTVTETNANNINKIAEDLGSKIQQSESTSKDGIAKLDKNVNQSRLYWIIATLLTLLLGGILYWLLGKRIQSSKIDVETQIKNTKISLEEEGVKLDNKLVEVLETQLKLKQETKETLSTIQHPTEIDHSLALKVADEIVRMQKNISKMDEDIKGLKSLVKGIERIQANFASNGYEMVNLIYKDYDERMNIDVINFVTDENLVDGKKVITAVIKPQVNFNGVLIQRAQVDVSQN</sequence>
<dbReference type="Proteomes" id="UP001241656">
    <property type="component" value="Chromosome"/>
</dbReference>
<keyword evidence="2" id="KW-1133">Transmembrane helix</keyword>
<evidence type="ECO:0000256" key="1">
    <source>
        <dbReference type="SAM" id="Coils"/>
    </source>
</evidence>
<accession>A0ABY8RCR6</accession>
<keyword evidence="3" id="KW-0732">Signal</keyword>
<gene>
    <name evidence="4" type="ORF">QGN23_00515</name>
</gene>
<dbReference type="EMBL" id="CP124855">
    <property type="protein sequence ID" value="WHF51776.1"/>
    <property type="molecule type" value="Genomic_DNA"/>
</dbReference>
<evidence type="ECO:0000256" key="2">
    <source>
        <dbReference type="SAM" id="Phobius"/>
    </source>
</evidence>
<feature type="transmembrane region" description="Helical" evidence="2">
    <location>
        <begin position="115"/>
        <end position="135"/>
    </location>
</feature>
<feature type="chain" id="PRO_5047273933" description="Septum formation initiator" evidence="3">
    <location>
        <begin position="19"/>
        <end position="302"/>
    </location>
</feature>
<keyword evidence="2" id="KW-0472">Membrane</keyword>